<feature type="transmembrane region" description="Helical" evidence="5">
    <location>
        <begin position="229"/>
        <end position="254"/>
    </location>
</feature>
<proteinExistence type="predicted"/>
<dbReference type="Gene3D" id="1.10.3080.10">
    <property type="entry name" value="Clc chloride channel"/>
    <property type="match status" value="1"/>
</dbReference>
<protein>
    <submittedName>
        <fullName evidence="6">Chloride channel protein</fullName>
    </submittedName>
</protein>
<dbReference type="Proteomes" id="UP000727993">
    <property type="component" value="Unassembled WGS sequence"/>
</dbReference>
<keyword evidence="4 5" id="KW-0472">Membrane</keyword>
<evidence type="ECO:0000256" key="4">
    <source>
        <dbReference type="ARBA" id="ARBA00023136"/>
    </source>
</evidence>
<gene>
    <name evidence="6" type="ORF">IPN02_14935</name>
</gene>
<reference evidence="6 7" key="1">
    <citation type="submission" date="2020-10" db="EMBL/GenBank/DDBJ databases">
        <title>Connecting structure to function with the recovery of over 1000 high-quality activated sludge metagenome-assembled genomes encoding full-length rRNA genes using long-read sequencing.</title>
        <authorList>
            <person name="Singleton C.M."/>
            <person name="Petriglieri F."/>
            <person name="Kristensen J.M."/>
            <person name="Kirkegaard R.H."/>
            <person name="Michaelsen T.Y."/>
            <person name="Andersen M.H."/>
            <person name="Karst S.M."/>
            <person name="Dueholm M.S."/>
            <person name="Nielsen P.H."/>
            <person name="Albertsen M."/>
        </authorList>
    </citation>
    <scope>NUCLEOTIDE SEQUENCE [LARGE SCALE GENOMIC DNA]</scope>
    <source>
        <strain evidence="6">Lyne_18-Q3-R50-59_MAXAC.006</strain>
    </source>
</reference>
<feature type="transmembrane region" description="Helical" evidence="5">
    <location>
        <begin position="121"/>
        <end position="142"/>
    </location>
</feature>
<feature type="transmembrane region" description="Helical" evidence="5">
    <location>
        <begin position="30"/>
        <end position="48"/>
    </location>
</feature>
<feature type="transmembrane region" description="Helical" evidence="5">
    <location>
        <begin position="197"/>
        <end position="217"/>
    </location>
</feature>
<dbReference type="PANTHER" id="PTHR43427">
    <property type="entry name" value="CHLORIDE CHANNEL PROTEIN CLC-E"/>
    <property type="match status" value="1"/>
</dbReference>
<evidence type="ECO:0000313" key="6">
    <source>
        <dbReference type="EMBL" id="MBK9298096.1"/>
    </source>
</evidence>
<dbReference type="AlphaFoldDB" id="A0A936NEA1"/>
<evidence type="ECO:0000256" key="2">
    <source>
        <dbReference type="ARBA" id="ARBA00022692"/>
    </source>
</evidence>
<dbReference type="EMBL" id="JADJZA010000008">
    <property type="protein sequence ID" value="MBK9298096.1"/>
    <property type="molecule type" value="Genomic_DNA"/>
</dbReference>
<dbReference type="InterPro" id="IPR050368">
    <property type="entry name" value="ClC-type_chloride_channel"/>
</dbReference>
<feature type="transmembrane region" description="Helical" evidence="5">
    <location>
        <begin position="154"/>
        <end position="177"/>
    </location>
</feature>
<dbReference type="GO" id="GO:0015108">
    <property type="term" value="F:chloride transmembrane transporter activity"/>
    <property type="evidence" value="ECO:0007669"/>
    <property type="project" value="InterPro"/>
</dbReference>
<feature type="transmembrane region" description="Helical" evidence="5">
    <location>
        <begin position="260"/>
        <end position="278"/>
    </location>
</feature>
<evidence type="ECO:0000256" key="1">
    <source>
        <dbReference type="ARBA" id="ARBA00004141"/>
    </source>
</evidence>
<organism evidence="6 7">
    <name type="scientific">Candidatus Neomicrothrix subdominans</name>
    <dbReference type="NCBI Taxonomy" id="2954438"/>
    <lineage>
        <taxon>Bacteria</taxon>
        <taxon>Bacillati</taxon>
        <taxon>Actinomycetota</taxon>
        <taxon>Acidimicrobiia</taxon>
        <taxon>Acidimicrobiales</taxon>
        <taxon>Microthrixaceae</taxon>
        <taxon>Candidatus Neomicrothrix</taxon>
    </lineage>
</organism>
<comment type="caution">
    <text evidence="6">The sequence shown here is derived from an EMBL/GenBank/DDBJ whole genome shotgun (WGS) entry which is preliminary data.</text>
</comment>
<comment type="subcellular location">
    <subcellularLocation>
        <location evidence="1">Membrane</location>
        <topology evidence="1">Multi-pass membrane protein</topology>
    </subcellularLocation>
</comment>
<dbReference type="InterPro" id="IPR014743">
    <property type="entry name" value="Cl-channel_core"/>
</dbReference>
<keyword evidence="2 5" id="KW-0812">Transmembrane</keyword>
<keyword evidence="3 5" id="KW-1133">Transmembrane helix</keyword>
<dbReference type="GO" id="GO:0016020">
    <property type="term" value="C:membrane"/>
    <property type="evidence" value="ECO:0007669"/>
    <property type="project" value="UniProtKB-SubCell"/>
</dbReference>
<feature type="transmembrane region" description="Helical" evidence="5">
    <location>
        <begin position="78"/>
        <end position="101"/>
    </location>
</feature>
<evidence type="ECO:0000256" key="3">
    <source>
        <dbReference type="ARBA" id="ARBA00022989"/>
    </source>
</evidence>
<dbReference type="CDD" id="cd00400">
    <property type="entry name" value="Voltage_gated_ClC"/>
    <property type="match status" value="1"/>
</dbReference>
<dbReference type="SUPFAM" id="SSF81340">
    <property type="entry name" value="Clc chloride channel"/>
    <property type="match status" value="1"/>
</dbReference>
<evidence type="ECO:0000313" key="7">
    <source>
        <dbReference type="Proteomes" id="UP000727993"/>
    </source>
</evidence>
<sequence length="301" mass="30419">MVGIIHTLVPSAQEDNVFVALATGRIQSDAIPGGVAIAVVSLIAGFSLGPEVPTGMAAAGIAAFAVSRRLVRRADSDLVMSAAISGAWGGLFTAPFTALLLSIELGVGRNVMRWARLAADATAAIVGFAIFFAVNAGWANLIRSLDLPTFEFGLPELAIAVGFGVFGAIIGTVFKLSTVGTQKLAAPLAGRPVLRCTGVGLILGLVGMALPLTLFLGTEGLVDVTSHPAELGIGLILVSALVKILATTGALSFGFVGGPIFPLLFVGGSLGSVAHLAIPGIPLGGWCLSGWPEGWAGGGWL</sequence>
<dbReference type="InterPro" id="IPR001807">
    <property type="entry name" value="ClC"/>
</dbReference>
<accession>A0A936NEA1</accession>
<evidence type="ECO:0000256" key="5">
    <source>
        <dbReference type="SAM" id="Phobius"/>
    </source>
</evidence>
<name>A0A936NEA1_9ACTN</name>
<dbReference type="Pfam" id="PF00654">
    <property type="entry name" value="Voltage_CLC"/>
    <property type="match status" value="1"/>
</dbReference>